<accession>A3VGZ7</accession>
<name>A3VGZ7_9RHOB</name>
<comment type="caution">
    <text evidence="1">The sequence shown here is derived from an EMBL/GenBank/DDBJ whole genome shotgun (WGS) entry which is preliminary data.</text>
</comment>
<dbReference type="Proteomes" id="UP000002931">
    <property type="component" value="Unassembled WGS sequence"/>
</dbReference>
<dbReference type="EMBL" id="AAMT01000008">
    <property type="protein sequence ID" value="EAQ12552.1"/>
    <property type="molecule type" value="Genomic_DNA"/>
</dbReference>
<evidence type="ECO:0000313" key="2">
    <source>
        <dbReference type="Proteomes" id="UP000002931"/>
    </source>
</evidence>
<sequence>MRPGRGLAMDAASTCAMSSTWMRENT</sequence>
<reference evidence="1 2" key="1">
    <citation type="journal article" date="2010" name="J. Bacteriol.">
        <title>Genome sequences of Pelagibaca bermudensis HTCC2601T and Maritimibacter alkaliphilus HTCC2654T, the type strains of two marine Roseobacter genera.</title>
        <authorList>
            <person name="Thrash J.C."/>
            <person name="Cho J.C."/>
            <person name="Ferriera S."/>
            <person name="Johnson J."/>
            <person name="Vergin K.L."/>
            <person name="Giovannoni S.J."/>
        </authorList>
    </citation>
    <scope>NUCLEOTIDE SEQUENCE [LARGE SCALE GENOMIC DNA]</scope>
    <source>
        <strain evidence="1 2">HTCC2654</strain>
    </source>
</reference>
<keyword evidence="2" id="KW-1185">Reference proteome</keyword>
<protein>
    <submittedName>
        <fullName evidence="1">Uncharacterized protein</fullName>
    </submittedName>
</protein>
<proteinExistence type="predicted"/>
<dbReference type="HOGENOM" id="CLU_3416849_0_0_5"/>
<gene>
    <name evidence="1" type="ORF">RB2654_14740</name>
</gene>
<dbReference type="STRING" id="314271.RB2654_14740"/>
<dbReference type="AlphaFoldDB" id="A3VGZ7"/>
<evidence type="ECO:0000313" key="1">
    <source>
        <dbReference type="EMBL" id="EAQ12552.1"/>
    </source>
</evidence>
<organism evidence="1 2">
    <name type="scientific">Maritimibacter alkaliphilus HTCC2654</name>
    <dbReference type="NCBI Taxonomy" id="314271"/>
    <lineage>
        <taxon>Bacteria</taxon>
        <taxon>Pseudomonadati</taxon>
        <taxon>Pseudomonadota</taxon>
        <taxon>Alphaproteobacteria</taxon>
        <taxon>Rhodobacterales</taxon>
        <taxon>Roseobacteraceae</taxon>
        <taxon>Maritimibacter</taxon>
    </lineage>
</organism>